<keyword evidence="2" id="KW-1185">Reference proteome</keyword>
<dbReference type="AlphaFoldDB" id="A0A0A1TBM5"/>
<organism evidence="1 2">
    <name type="scientific">[Torrubiella] hemipterigena</name>
    <dbReference type="NCBI Taxonomy" id="1531966"/>
    <lineage>
        <taxon>Eukaryota</taxon>
        <taxon>Fungi</taxon>
        <taxon>Dikarya</taxon>
        <taxon>Ascomycota</taxon>
        <taxon>Pezizomycotina</taxon>
        <taxon>Sordariomycetes</taxon>
        <taxon>Hypocreomycetidae</taxon>
        <taxon>Hypocreales</taxon>
        <taxon>Clavicipitaceae</taxon>
        <taxon>Clavicipitaceae incertae sedis</taxon>
        <taxon>'Torrubiella' clade</taxon>
    </lineage>
</organism>
<dbReference type="STRING" id="1531966.A0A0A1TBM5"/>
<evidence type="ECO:0000313" key="2">
    <source>
        <dbReference type="Proteomes" id="UP000039046"/>
    </source>
</evidence>
<reference evidence="1 2" key="1">
    <citation type="journal article" date="2015" name="Genome Announc.">
        <title>Draft Genome Sequence and Gene Annotation of the Entomopathogenic Fungus Verticillium hemipterigenum.</title>
        <authorList>
            <person name="Horn F."/>
            <person name="Habel A."/>
            <person name="Scharf D.H."/>
            <person name="Dworschak J."/>
            <person name="Brakhage A.A."/>
            <person name="Guthke R."/>
            <person name="Hertweck C."/>
            <person name="Linde J."/>
        </authorList>
    </citation>
    <scope>NUCLEOTIDE SEQUENCE [LARGE SCALE GENOMIC DNA]</scope>
</reference>
<sequence length="328" mass="36701">MFPAVDPDVLRNNPDFAKLYKTLTTEMLNPDGTNKNEDNQQHESIKRELSEHRFRQVKHDILAQAVGTVSPDEIPSSHQPAPSSEFTTLLAILPPLLDKSSSLTKDDEALLFSNPPLANLSSLLPDLAALLSTYLQTWATDLAHVARPPRSTSSAVSRTTPTIGSHFARIQRDRSATEQTLIQARMRTLETLIELGHLQIELIARLIERLEAKHGPIAQSLDLRAQEVALAARKTQADAASAVDAIHRRMYSPEMDSALENYMTHLQDAKLRAQERVRHVQKNLEQYGVGPDGGGEKADMMRELAQERRDIYKQVDEVTRDLARLATR</sequence>
<dbReference type="Proteomes" id="UP000039046">
    <property type="component" value="Unassembled WGS sequence"/>
</dbReference>
<accession>A0A0A1TBM5</accession>
<evidence type="ECO:0000313" key="1">
    <source>
        <dbReference type="EMBL" id="CEJ94481.1"/>
    </source>
</evidence>
<dbReference type="OrthoDB" id="66964at2759"/>
<proteinExistence type="predicted"/>
<gene>
    <name evidence="1" type="ORF">VHEMI10007</name>
</gene>
<protein>
    <submittedName>
        <fullName evidence="1">Uncharacterized protein</fullName>
    </submittedName>
</protein>
<name>A0A0A1TBM5_9HYPO</name>
<dbReference type="HOGENOM" id="CLU_054584_0_0_1"/>
<dbReference type="EMBL" id="CDHN01000007">
    <property type="protein sequence ID" value="CEJ94481.1"/>
    <property type="molecule type" value="Genomic_DNA"/>
</dbReference>